<organism evidence="12">
    <name type="scientific">bioreactor metagenome</name>
    <dbReference type="NCBI Taxonomy" id="1076179"/>
    <lineage>
        <taxon>unclassified sequences</taxon>
        <taxon>metagenomes</taxon>
        <taxon>ecological metagenomes</taxon>
    </lineage>
</organism>
<comment type="similarity">
    <text evidence="2">Belongs to the folylpolyglutamate synthase family.</text>
</comment>
<feature type="domain" description="Mur ligase C-terminal" evidence="10">
    <location>
        <begin position="295"/>
        <end position="412"/>
    </location>
</feature>
<evidence type="ECO:0000256" key="8">
    <source>
        <dbReference type="ARBA" id="ARBA00022842"/>
    </source>
</evidence>
<evidence type="ECO:0000256" key="9">
    <source>
        <dbReference type="ARBA" id="ARBA00047493"/>
    </source>
</evidence>
<dbReference type="FunFam" id="3.40.1190.10:FF:000011">
    <property type="entry name" value="Folylpolyglutamate synthase/dihydrofolate synthase"/>
    <property type="match status" value="1"/>
</dbReference>
<dbReference type="EC" id="6.3.2.17" evidence="3"/>
<dbReference type="InterPro" id="IPR018109">
    <property type="entry name" value="Folylpolyglutamate_synth_CS"/>
</dbReference>
<dbReference type="PIRSF" id="PIRSF001563">
    <property type="entry name" value="Folylpolyglu_synth"/>
    <property type="match status" value="1"/>
</dbReference>
<dbReference type="NCBIfam" id="TIGR01499">
    <property type="entry name" value="folC"/>
    <property type="match status" value="1"/>
</dbReference>
<evidence type="ECO:0000256" key="4">
    <source>
        <dbReference type="ARBA" id="ARBA00022598"/>
    </source>
</evidence>
<dbReference type="SUPFAM" id="SSF53623">
    <property type="entry name" value="MurD-like peptide ligases, catalytic domain"/>
    <property type="match status" value="1"/>
</dbReference>
<evidence type="ECO:0000259" key="11">
    <source>
        <dbReference type="Pfam" id="PF08245"/>
    </source>
</evidence>
<dbReference type="PANTHER" id="PTHR11136:SF0">
    <property type="entry name" value="DIHYDROFOLATE SYNTHETASE-RELATED"/>
    <property type="match status" value="1"/>
</dbReference>
<dbReference type="InterPro" id="IPR001645">
    <property type="entry name" value="Folylpolyglutamate_synth"/>
</dbReference>
<evidence type="ECO:0000256" key="3">
    <source>
        <dbReference type="ARBA" id="ARBA00013025"/>
    </source>
</evidence>
<dbReference type="Gene3D" id="3.90.190.20">
    <property type="entry name" value="Mur ligase, C-terminal domain"/>
    <property type="match status" value="1"/>
</dbReference>
<accession>A0A644TB70</accession>
<dbReference type="GO" id="GO:0008841">
    <property type="term" value="F:dihydrofolate synthase activity"/>
    <property type="evidence" value="ECO:0007669"/>
    <property type="project" value="TreeGrafter"/>
</dbReference>
<evidence type="ECO:0000256" key="6">
    <source>
        <dbReference type="ARBA" id="ARBA00022741"/>
    </source>
</evidence>
<name>A0A644TB70_9ZZZZ</name>
<dbReference type="GO" id="GO:0046872">
    <property type="term" value="F:metal ion binding"/>
    <property type="evidence" value="ECO:0007669"/>
    <property type="project" value="UniProtKB-KW"/>
</dbReference>
<dbReference type="SUPFAM" id="SSF53244">
    <property type="entry name" value="MurD-like peptide ligases, peptide-binding domain"/>
    <property type="match status" value="1"/>
</dbReference>
<keyword evidence="8" id="KW-0460">Magnesium</keyword>
<dbReference type="Pfam" id="PF08245">
    <property type="entry name" value="Mur_ligase_M"/>
    <property type="match status" value="1"/>
</dbReference>
<dbReference type="EMBL" id="VSSQ01000021">
    <property type="protein sequence ID" value="MPL63432.1"/>
    <property type="molecule type" value="Genomic_DNA"/>
</dbReference>
<feature type="domain" description="Mur ligase central" evidence="11">
    <location>
        <begin position="44"/>
        <end position="269"/>
    </location>
</feature>
<comment type="catalytic activity">
    <reaction evidence="9">
        <text>(6S)-5,6,7,8-tetrahydrofolyl-(gamma-L-Glu)(n) + L-glutamate + ATP = (6S)-5,6,7,8-tetrahydrofolyl-(gamma-L-Glu)(n+1) + ADP + phosphate + H(+)</text>
        <dbReference type="Rhea" id="RHEA:10580"/>
        <dbReference type="Rhea" id="RHEA-COMP:14738"/>
        <dbReference type="Rhea" id="RHEA-COMP:14740"/>
        <dbReference type="ChEBI" id="CHEBI:15378"/>
        <dbReference type="ChEBI" id="CHEBI:29985"/>
        <dbReference type="ChEBI" id="CHEBI:30616"/>
        <dbReference type="ChEBI" id="CHEBI:43474"/>
        <dbReference type="ChEBI" id="CHEBI:141005"/>
        <dbReference type="ChEBI" id="CHEBI:456216"/>
        <dbReference type="EC" id="6.3.2.17"/>
    </reaction>
</comment>
<keyword evidence="6" id="KW-0547">Nucleotide-binding</keyword>
<sequence length="431" mass="47089">MTYDESLEYLSNLGKFGINLGLTRIQKLLQLMHNPERRFKSIHVTGTNGKGSTTAMLAAILQASGIRTGMYTSPHLSDYTERMIIDGSQVGKKEFAEAIQYTAKFVTQMTEQGWEHPTEFEVLTAAAFYYFAAAGVEYAVIEVGLGGLLDSTNVIEPTITVITNVALEHTDRCGNTLAEIARHKAGIIKDKVPVVTAAQDEALGVINEVAQQNNAQVYLLGREFNSLLVGLDGWKQTVDFVRDKQPVQLKMNLIGSHQAENCGLAVMAALLIGETDQHVSWDSIKRGLNHAKWPGRFEIISGDPLIIIDGAHNPAGAKRLRENLDRLFIDKEIVFLLGILKDKDIRSIVKQLIKSDDSVVVAAPISDRAGEPDEIAREIQARYVVTAESVGVGLQKAKELAGHDGIICVAGSLYLVGFAREIIVSGQMCDC</sequence>
<dbReference type="PROSITE" id="PS01012">
    <property type="entry name" value="FOLYLPOLYGLU_SYNT_2"/>
    <property type="match status" value="1"/>
</dbReference>
<evidence type="ECO:0000256" key="5">
    <source>
        <dbReference type="ARBA" id="ARBA00022723"/>
    </source>
</evidence>
<dbReference type="PANTHER" id="PTHR11136">
    <property type="entry name" value="FOLYLPOLYGLUTAMATE SYNTHASE-RELATED"/>
    <property type="match status" value="1"/>
</dbReference>
<dbReference type="InterPro" id="IPR036615">
    <property type="entry name" value="Mur_ligase_C_dom_sf"/>
</dbReference>
<reference evidence="12" key="1">
    <citation type="submission" date="2019-08" db="EMBL/GenBank/DDBJ databases">
        <authorList>
            <person name="Kucharzyk K."/>
            <person name="Murdoch R.W."/>
            <person name="Higgins S."/>
            <person name="Loffler F."/>
        </authorList>
    </citation>
    <scope>NUCLEOTIDE SEQUENCE</scope>
</reference>
<dbReference type="InterPro" id="IPR004101">
    <property type="entry name" value="Mur_ligase_C"/>
</dbReference>
<comment type="caution">
    <text evidence="12">The sequence shown here is derived from an EMBL/GenBank/DDBJ whole genome shotgun (WGS) entry which is preliminary data.</text>
</comment>
<dbReference type="GO" id="GO:0005524">
    <property type="term" value="F:ATP binding"/>
    <property type="evidence" value="ECO:0007669"/>
    <property type="project" value="UniProtKB-KW"/>
</dbReference>
<evidence type="ECO:0000256" key="1">
    <source>
        <dbReference type="ARBA" id="ARBA00001946"/>
    </source>
</evidence>
<dbReference type="InterPro" id="IPR013221">
    <property type="entry name" value="Mur_ligase_cen"/>
</dbReference>
<evidence type="ECO:0000256" key="2">
    <source>
        <dbReference type="ARBA" id="ARBA00008276"/>
    </source>
</evidence>
<gene>
    <name evidence="12" type="primary">fpgS_4</name>
    <name evidence="12" type="ORF">SDC9_09059</name>
</gene>
<keyword evidence="5" id="KW-0479">Metal-binding</keyword>
<dbReference type="Pfam" id="PF02875">
    <property type="entry name" value="Mur_ligase_C"/>
    <property type="match status" value="1"/>
</dbReference>
<dbReference type="Gene3D" id="3.40.1190.10">
    <property type="entry name" value="Mur-like, catalytic domain"/>
    <property type="match status" value="1"/>
</dbReference>
<proteinExistence type="inferred from homology"/>
<dbReference type="GO" id="GO:0004326">
    <property type="term" value="F:tetrahydrofolylpolyglutamate synthase activity"/>
    <property type="evidence" value="ECO:0007669"/>
    <property type="project" value="UniProtKB-EC"/>
</dbReference>
<dbReference type="GO" id="GO:0005737">
    <property type="term" value="C:cytoplasm"/>
    <property type="evidence" value="ECO:0007669"/>
    <property type="project" value="TreeGrafter"/>
</dbReference>
<protein>
    <recommendedName>
        <fullName evidence="3">tetrahydrofolate synthase</fullName>
        <ecNumber evidence="3">6.3.2.17</ecNumber>
    </recommendedName>
</protein>
<keyword evidence="7" id="KW-0067">ATP-binding</keyword>
<keyword evidence="4 12" id="KW-0436">Ligase</keyword>
<dbReference type="AlphaFoldDB" id="A0A644TB70"/>
<evidence type="ECO:0000259" key="10">
    <source>
        <dbReference type="Pfam" id="PF02875"/>
    </source>
</evidence>
<evidence type="ECO:0000313" key="12">
    <source>
        <dbReference type="EMBL" id="MPL63432.1"/>
    </source>
</evidence>
<comment type="cofactor">
    <cofactor evidence="1">
        <name>Mg(2+)</name>
        <dbReference type="ChEBI" id="CHEBI:18420"/>
    </cofactor>
</comment>
<evidence type="ECO:0000256" key="7">
    <source>
        <dbReference type="ARBA" id="ARBA00022840"/>
    </source>
</evidence>
<dbReference type="InterPro" id="IPR036565">
    <property type="entry name" value="Mur-like_cat_sf"/>
</dbReference>